<dbReference type="InterPro" id="IPR027417">
    <property type="entry name" value="P-loop_NTPase"/>
</dbReference>
<dbReference type="SMART" id="SM00382">
    <property type="entry name" value="AAA"/>
    <property type="match status" value="2"/>
</dbReference>
<gene>
    <name evidence="6" type="ORF">ENM28_07005</name>
</gene>
<dbReference type="InterPro" id="IPR003593">
    <property type="entry name" value="AAA+_ATPase"/>
</dbReference>
<dbReference type="GO" id="GO:0005524">
    <property type="term" value="F:ATP binding"/>
    <property type="evidence" value="ECO:0007669"/>
    <property type="project" value="UniProtKB-KW"/>
</dbReference>
<accession>A0A7C5VKF6</accession>
<dbReference type="CDD" id="cd03216">
    <property type="entry name" value="ABC_Carb_Monos_I"/>
    <property type="match status" value="1"/>
</dbReference>
<feature type="domain" description="ABC transporter" evidence="5">
    <location>
        <begin position="252"/>
        <end position="494"/>
    </location>
</feature>
<dbReference type="InterPro" id="IPR003439">
    <property type="entry name" value="ABC_transporter-like_ATP-bd"/>
</dbReference>
<evidence type="ECO:0000256" key="1">
    <source>
        <dbReference type="ARBA" id="ARBA00022448"/>
    </source>
</evidence>
<keyword evidence="1" id="KW-0813">Transport</keyword>
<feature type="domain" description="ABC transporter" evidence="5">
    <location>
        <begin position="11"/>
        <end position="242"/>
    </location>
</feature>
<dbReference type="CDD" id="cd03215">
    <property type="entry name" value="ABC_Carb_Monos_II"/>
    <property type="match status" value="1"/>
</dbReference>
<keyword evidence="2" id="KW-0677">Repeat</keyword>
<dbReference type="PROSITE" id="PS50893">
    <property type="entry name" value="ABC_TRANSPORTER_2"/>
    <property type="match status" value="2"/>
</dbReference>
<keyword evidence="3" id="KW-0547">Nucleotide-binding</keyword>
<dbReference type="Gene3D" id="3.40.50.300">
    <property type="entry name" value="P-loop containing nucleotide triphosphate hydrolases"/>
    <property type="match status" value="2"/>
</dbReference>
<dbReference type="SUPFAM" id="SSF52540">
    <property type="entry name" value="P-loop containing nucleoside triphosphate hydrolases"/>
    <property type="match status" value="2"/>
</dbReference>
<organism evidence="6">
    <name type="scientific">Thermus caliditerrae</name>
    <dbReference type="NCBI Taxonomy" id="1330700"/>
    <lineage>
        <taxon>Bacteria</taxon>
        <taxon>Thermotogati</taxon>
        <taxon>Deinococcota</taxon>
        <taxon>Deinococci</taxon>
        <taxon>Thermales</taxon>
        <taxon>Thermaceae</taxon>
        <taxon>Thermus</taxon>
    </lineage>
</organism>
<dbReference type="InterPro" id="IPR017871">
    <property type="entry name" value="ABC_transporter-like_CS"/>
</dbReference>
<dbReference type="InterPro" id="IPR050107">
    <property type="entry name" value="ABC_carbohydrate_import_ATPase"/>
</dbReference>
<comment type="caution">
    <text evidence="6">The sequence shown here is derived from an EMBL/GenBank/DDBJ whole genome shotgun (WGS) entry which is preliminary data.</text>
</comment>
<dbReference type="PROSITE" id="PS00211">
    <property type="entry name" value="ABC_TRANSPORTER_1"/>
    <property type="match status" value="1"/>
</dbReference>
<name>A0A7C5VKF6_9DEIN</name>
<dbReference type="GO" id="GO:0016887">
    <property type="term" value="F:ATP hydrolysis activity"/>
    <property type="evidence" value="ECO:0007669"/>
    <property type="project" value="InterPro"/>
</dbReference>
<reference evidence="6" key="1">
    <citation type="journal article" date="2020" name="mSystems">
        <title>Genome- and Community-Level Interaction Insights into Carbon Utilization and Element Cycling Functions of Hydrothermarchaeota in Hydrothermal Sediment.</title>
        <authorList>
            <person name="Zhou Z."/>
            <person name="Liu Y."/>
            <person name="Xu W."/>
            <person name="Pan J."/>
            <person name="Luo Z.H."/>
            <person name="Li M."/>
        </authorList>
    </citation>
    <scope>NUCLEOTIDE SEQUENCE [LARGE SCALE GENOMIC DNA]</scope>
    <source>
        <strain evidence="6">SpSt-1071</strain>
    </source>
</reference>
<dbReference type="PANTHER" id="PTHR43790">
    <property type="entry name" value="CARBOHYDRATE TRANSPORT ATP-BINDING PROTEIN MG119-RELATED"/>
    <property type="match status" value="1"/>
</dbReference>
<evidence type="ECO:0000256" key="2">
    <source>
        <dbReference type="ARBA" id="ARBA00022737"/>
    </source>
</evidence>
<keyword evidence="4 6" id="KW-0067">ATP-binding</keyword>
<evidence type="ECO:0000313" key="6">
    <source>
        <dbReference type="EMBL" id="HHM68433.1"/>
    </source>
</evidence>
<evidence type="ECO:0000256" key="4">
    <source>
        <dbReference type="ARBA" id="ARBA00022840"/>
    </source>
</evidence>
<proteinExistence type="predicted"/>
<dbReference type="PANTHER" id="PTHR43790:SF9">
    <property type="entry name" value="GALACTOFURANOSE TRANSPORTER ATP-BINDING PROTEIN YTFR"/>
    <property type="match status" value="1"/>
</dbReference>
<protein>
    <submittedName>
        <fullName evidence="6">Sugar ABC transporter ATP-binding protein</fullName>
    </submittedName>
</protein>
<dbReference type="Pfam" id="PF00005">
    <property type="entry name" value="ABC_tran"/>
    <property type="match status" value="2"/>
</dbReference>
<evidence type="ECO:0000259" key="5">
    <source>
        <dbReference type="PROSITE" id="PS50893"/>
    </source>
</evidence>
<dbReference type="EMBL" id="DRXE01000253">
    <property type="protein sequence ID" value="HHM68433.1"/>
    <property type="molecule type" value="Genomic_DNA"/>
</dbReference>
<dbReference type="AlphaFoldDB" id="A0A7C5VKF6"/>
<sequence length="499" mass="54187">MPTLGKAEPLLEVRGLVKRFGSTVALDGAALGLAKGEILGLVGANGSGKSTLIRAIAGIVLPDRGEIRWKGQAFRPRDPGAAWRAGIAVAHQETSLIPQLSLWENLTLPHRALGRPLPTLKEIQDLLASLGLGIPLETPVSRLSAAERQLAEVAKALLWRPELLILDEPTAALDREQVEALFSRVRDFVRRGGSCLFVSHRLGEVRSLCHRILILRAGRVVHEAEPTSSPEELLAHMAGRDVSPPPRSHGATVGGEVLRVENLWAPGVQGVSLEVHRGEVVGLGGLQGQGQRELLLALFGAIPWRGRLWLDGRPLFPSDPSEALRSGLALVSGDRQEMAFPPRSVEENLLAAAWPRFARWLGAWLQLDQARQEALNMAKSLDLVYGGLETPLANLSGGNQQKVFLGRALLVRPKVLLLDDPTVGVDPPTRATFYARVQELANRGLGILLYSSDEEELLRHAQRVLVMVRGQVVAILEGEKLTRERLLAASLGVRNEPYG</sequence>
<evidence type="ECO:0000256" key="3">
    <source>
        <dbReference type="ARBA" id="ARBA00022741"/>
    </source>
</evidence>